<protein>
    <submittedName>
        <fullName evidence="1">Uncharacterized protein</fullName>
    </submittedName>
</protein>
<reference evidence="1" key="2">
    <citation type="journal article" date="2015" name="Fish Shellfish Immunol.">
        <title>Early steps in the European eel (Anguilla anguilla)-Vibrio vulnificus interaction in the gills: Role of the RtxA13 toxin.</title>
        <authorList>
            <person name="Callol A."/>
            <person name="Pajuelo D."/>
            <person name="Ebbesson L."/>
            <person name="Teles M."/>
            <person name="MacKenzie S."/>
            <person name="Amaro C."/>
        </authorList>
    </citation>
    <scope>NUCLEOTIDE SEQUENCE</scope>
</reference>
<name>A0A0E9QE28_ANGAN</name>
<evidence type="ECO:0000313" key="1">
    <source>
        <dbReference type="EMBL" id="JAH14737.1"/>
    </source>
</evidence>
<proteinExistence type="predicted"/>
<dbReference type="AlphaFoldDB" id="A0A0E9QE28"/>
<accession>A0A0E9QE28</accession>
<reference evidence="1" key="1">
    <citation type="submission" date="2014-11" db="EMBL/GenBank/DDBJ databases">
        <authorList>
            <person name="Amaro Gonzalez C."/>
        </authorList>
    </citation>
    <scope>NUCLEOTIDE SEQUENCE</scope>
</reference>
<dbReference type="EMBL" id="GBXM01093840">
    <property type="protein sequence ID" value="JAH14737.1"/>
    <property type="molecule type" value="Transcribed_RNA"/>
</dbReference>
<sequence>MLLAPKLQIALLLKTNQC</sequence>
<organism evidence="1">
    <name type="scientific">Anguilla anguilla</name>
    <name type="common">European freshwater eel</name>
    <name type="synonym">Muraena anguilla</name>
    <dbReference type="NCBI Taxonomy" id="7936"/>
    <lineage>
        <taxon>Eukaryota</taxon>
        <taxon>Metazoa</taxon>
        <taxon>Chordata</taxon>
        <taxon>Craniata</taxon>
        <taxon>Vertebrata</taxon>
        <taxon>Euteleostomi</taxon>
        <taxon>Actinopterygii</taxon>
        <taxon>Neopterygii</taxon>
        <taxon>Teleostei</taxon>
        <taxon>Anguilliformes</taxon>
        <taxon>Anguillidae</taxon>
        <taxon>Anguilla</taxon>
    </lineage>
</organism>